<dbReference type="InterPro" id="IPR036163">
    <property type="entry name" value="HMA_dom_sf"/>
</dbReference>
<dbReference type="GO" id="GO:0005886">
    <property type="term" value="C:plasma membrane"/>
    <property type="evidence" value="ECO:0007669"/>
    <property type="project" value="UniProtKB-SubCell"/>
</dbReference>
<dbReference type="NCBIfam" id="TIGR01525">
    <property type="entry name" value="ATPase-IB_hvy"/>
    <property type="match status" value="1"/>
</dbReference>
<evidence type="ECO:0000256" key="5">
    <source>
        <dbReference type="ARBA" id="ARBA00022741"/>
    </source>
</evidence>
<feature type="transmembrane region" description="Helical" evidence="11">
    <location>
        <begin position="358"/>
        <end position="379"/>
    </location>
</feature>
<dbReference type="FunFam" id="2.70.150.10:FF:000002">
    <property type="entry name" value="Copper-transporting ATPase 1, putative"/>
    <property type="match status" value="1"/>
</dbReference>
<dbReference type="InterPro" id="IPR059000">
    <property type="entry name" value="ATPase_P-type_domA"/>
</dbReference>
<dbReference type="InterPro" id="IPR001757">
    <property type="entry name" value="P_typ_ATPase"/>
</dbReference>
<dbReference type="PRINTS" id="PR00119">
    <property type="entry name" value="CATATPASE"/>
</dbReference>
<dbReference type="Pfam" id="PF00403">
    <property type="entry name" value="HMA"/>
    <property type="match status" value="1"/>
</dbReference>
<dbReference type="Gene3D" id="3.30.70.100">
    <property type="match status" value="1"/>
</dbReference>
<reference evidence="14" key="1">
    <citation type="submission" date="2017-02" db="EMBL/GenBank/DDBJ databases">
        <authorList>
            <person name="Varghese N."/>
            <person name="Submissions S."/>
        </authorList>
    </citation>
    <scope>NUCLEOTIDE SEQUENCE [LARGE SCALE GENOMIC DNA]</scope>
    <source>
        <strain evidence="14">DSM 16521</strain>
    </source>
</reference>
<dbReference type="RefSeq" id="WP_078665775.1">
    <property type="nucleotide sequence ID" value="NZ_FUXM01000020.1"/>
</dbReference>
<dbReference type="PRINTS" id="PR00941">
    <property type="entry name" value="CDATPASE"/>
</dbReference>
<evidence type="ECO:0000256" key="4">
    <source>
        <dbReference type="ARBA" id="ARBA00022692"/>
    </source>
</evidence>
<evidence type="ECO:0000256" key="11">
    <source>
        <dbReference type="RuleBase" id="RU362081"/>
    </source>
</evidence>
<dbReference type="SUPFAM" id="SSF81653">
    <property type="entry name" value="Calcium ATPase, transduction domain A"/>
    <property type="match status" value="1"/>
</dbReference>
<comment type="subcellular location">
    <subcellularLocation>
        <location evidence="1">Cell membrane</location>
        <topology evidence="1">Multi-pass membrane protein</topology>
    </subcellularLocation>
</comment>
<feature type="domain" description="HMA" evidence="12">
    <location>
        <begin position="11"/>
        <end position="82"/>
    </location>
</feature>
<dbReference type="Pfam" id="PF00702">
    <property type="entry name" value="Hydrolase"/>
    <property type="match status" value="1"/>
</dbReference>
<dbReference type="Pfam" id="PF00122">
    <property type="entry name" value="E1-E2_ATPase"/>
    <property type="match status" value="1"/>
</dbReference>
<feature type="transmembrane region" description="Helical" evidence="11">
    <location>
        <begin position="126"/>
        <end position="142"/>
    </location>
</feature>
<evidence type="ECO:0000256" key="9">
    <source>
        <dbReference type="ARBA" id="ARBA00039103"/>
    </source>
</evidence>
<dbReference type="InterPro" id="IPR051014">
    <property type="entry name" value="Cation_Transport_ATPase_IB"/>
</dbReference>
<dbReference type="SUPFAM" id="SSF81665">
    <property type="entry name" value="Calcium ATPase, transmembrane domain M"/>
    <property type="match status" value="1"/>
</dbReference>
<dbReference type="InterPro" id="IPR023214">
    <property type="entry name" value="HAD_sf"/>
</dbReference>
<keyword evidence="7 11" id="KW-1133">Transmembrane helix</keyword>
<comment type="catalytic activity">
    <reaction evidence="10">
        <text>Cd(2+)(in) + ATP + H2O = Cd(2+)(out) + ADP + phosphate + H(+)</text>
        <dbReference type="Rhea" id="RHEA:12132"/>
        <dbReference type="ChEBI" id="CHEBI:15377"/>
        <dbReference type="ChEBI" id="CHEBI:15378"/>
        <dbReference type="ChEBI" id="CHEBI:30616"/>
        <dbReference type="ChEBI" id="CHEBI:43474"/>
        <dbReference type="ChEBI" id="CHEBI:48775"/>
        <dbReference type="ChEBI" id="CHEBI:456216"/>
        <dbReference type="EC" id="7.2.2.21"/>
    </reaction>
</comment>
<dbReference type="GO" id="GO:0005524">
    <property type="term" value="F:ATP binding"/>
    <property type="evidence" value="ECO:0007669"/>
    <property type="project" value="UniProtKB-UniRule"/>
</dbReference>
<dbReference type="Proteomes" id="UP000189933">
    <property type="component" value="Unassembled WGS sequence"/>
</dbReference>
<organism evidence="13 14">
    <name type="scientific">Carboxydocella sporoproducens DSM 16521</name>
    <dbReference type="NCBI Taxonomy" id="1121270"/>
    <lineage>
        <taxon>Bacteria</taxon>
        <taxon>Bacillati</taxon>
        <taxon>Bacillota</taxon>
        <taxon>Clostridia</taxon>
        <taxon>Eubacteriales</taxon>
        <taxon>Clostridiales Family XVI. Incertae Sedis</taxon>
        <taxon>Carboxydocella</taxon>
    </lineage>
</organism>
<dbReference type="Gene3D" id="2.70.150.10">
    <property type="entry name" value="Calcium-transporting ATPase, cytoplasmic transduction domain A"/>
    <property type="match status" value="1"/>
</dbReference>
<dbReference type="GO" id="GO:0008551">
    <property type="term" value="F:P-type cadmium transporter activity"/>
    <property type="evidence" value="ECO:0007669"/>
    <property type="project" value="UniProtKB-EC"/>
</dbReference>
<feature type="transmembrane region" description="Helical" evidence="11">
    <location>
        <begin position="326"/>
        <end position="346"/>
    </location>
</feature>
<dbReference type="CDD" id="cd07548">
    <property type="entry name" value="P-type_ATPase-Cd_Zn_Co_like"/>
    <property type="match status" value="1"/>
</dbReference>
<dbReference type="InterPro" id="IPR023298">
    <property type="entry name" value="ATPase_P-typ_TM_dom_sf"/>
</dbReference>
<dbReference type="EC" id="7.2.2.21" evidence="9"/>
<evidence type="ECO:0000313" key="13">
    <source>
        <dbReference type="EMBL" id="SKA05302.1"/>
    </source>
</evidence>
<evidence type="ECO:0000256" key="3">
    <source>
        <dbReference type="ARBA" id="ARBA00022539"/>
    </source>
</evidence>
<proteinExistence type="inferred from homology"/>
<comment type="similarity">
    <text evidence="2 11">Belongs to the cation transport ATPase (P-type) (TC 3.A.3) family. Type IB subfamily.</text>
</comment>
<dbReference type="InterPro" id="IPR036412">
    <property type="entry name" value="HAD-like_sf"/>
</dbReference>
<dbReference type="Gene3D" id="3.40.1110.10">
    <property type="entry name" value="Calcium-transporting ATPase, cytoplasmic domain N"/>
    <property type="match status" value="1"/>
</dbReference>
<dbReference type="InterPro" id="IPR008250">
    <property type="entry name" value="ATPase_P-typ_transduc_dom_A_sf"/>
</dbReference>
<evidence type="ECO:0000256" key="6">
    <source>
        <dbReference type="ARBA" id="ARBA00022840"/>
    </source>
</evidence>
<dbReference type="PROSITE" id="PS00154">
    <property type="entry name" value="ATPASE_E1_E2"/>
    <property type="match status" value="1"/>
</dbReference>
<evidence type="ECO:0000256" key="8">
    <source>
        <dbReference type="ARBA" id="ARBA00023136"/>
    </source>
</evidence>
<dbReference type="InterPro" id="IPR027256">
    <property type="entry name" value="P-typ_ATPase_IB"/>
</dbReference>
<keyword evidence="4 11" id="KW-0812">Transmembrane</keyword>
<dbReference type="NCBIfam" id="TIGR01512">
    <property type="entry name" value="ATPase-IB2_Cd"/>
    <property type="match status" value="1"/>
</dbReference>
<keyword evidence="3" id="KW-0104">Cadmium</keyword>
<dbReference type="GO" id="GO:0016887">
    <property type="term" value="F:ATP hydrolysis activity"/>
    <property type="evidence" value="ECO:0007669"/>
    <property type="project" value="InterPro"/>
</dbReference>
<keyword evidence="14" id="KW-1185">Reference proteome</keyword>
<evidence type="ECO:0000256" key="7">
    <source>
        <dbReference type="ARBA" id="ARBA00022989"/>
    </source>
</evidence>
<evidence type="ECO:0000256" key="1">
    <source>
        <dbReference type="ARBA" id="ARBA00004651"/>
    </source>
</evidence>
<dbReference type="PANTHER" id="PTHR48085">
    <property type="entry name" value="CADMIUM/ZINC-TRANSPORTING ATPASE HMA2-RELATED"/>
    <property type="match status" value="1"/>
</dbReference>
<keyword evidence="11" id="KW-0479">Metal-binding</keyword>
<name>A0A1T4QNF7_9FIRM</name>
<gene>
    <name evidence="13" type="ORF">SAMN02745885_01733</name>
</gene>
<protein>
    <recommendedName>
        <fullName evidence="9">Cd(2+)-exporting ATPase</fullName>
        <ecNumber evidence="9">7.2.2.21</ecNumber>
    </recommendedName>
</protein>
<dbReference type="AlphaFoldDB" id="A0A1T4QNF7"/>
<evidence type="ECO:0000259" key="12">
    <source>
        <dbReference type="PROSITE" id="PS50846"/>
    </source>
</evidence>
<feature type="transmembrane region" description="Helical" evidence="11">
    <location>
        <begin position="663"/>
        <end position="682"/>
    </location>
</feature>
<dbReference type="EMBL" id="FUXM01000020">
    <property type="protein sequence ID" value="SKA05302.1"/>
    <property type="molecule type" value="Genomic_DNA"/>
</dbReference>
<dbReference type="SUPFAM" id="SSF55008">
    <property type="entry name" value="HMA, heavy metal-associated domain"/>
    <property type="match status" value="1"/>
</dbReference>
<accession>A0A1T4QNF7</accession>
<feature type="transmembrane region" description="Helical" evidence="11">
    <location>
        <begin position="688"/>
        <end position="706"/>
    </location>
</feature>
<dbReference type="InterPro" id="IPR023299">
    <property type="entry name" value="ATPase_P-typ_cyto_dom_N"/>
</dbReference>
<dbReference type="CDD" id="cd00371">
    <property type="entry name" value="HMA"/>
    <property type="match status" value="1"/>
</dbReference>
<dbReference type="Gene3D" id="3.40.50.1000">
    <property type="entry name" value="HAD superfamily/HAD-like"/>
    <property type="match status" value="1"/>
</dbReference>
<feature type="transmembrane region" description="Helical" evidence="11">
    <location>
        <begin position="102"/>
        <end position="120"/>
    </location>
</feature>
<dbReference type="OrthoDB" id="9760364at2"/>
<sequence length="717" mass="77095">MNKGLLAKQHAQKVLLLQGLSCANCAAKIEEKVRNLDGVRAATLDFVAQRLTIEVENQEETDRIVTEAARIAQQIEAGLEVREEEKGLPEEQLLTAVKKGELLRLGIGALVYLLALVLKMPTGLELLLFLLAYGLVGGEIVLKAMKNIGRGQVFDENFLMTIATLGAFALREYPEAVAVMLFYQVGELLQDMAVQRSRRSIQAVLAIRPDSANLLLGQEVKRVKPEEVPVGAFILVKAGEKIPLDGRIVLGSSTVDTSALTGEALPRTVREGDEVLAGFINQNGLLTIEVTRAYEESAVARILELVQSAATQKAPTENFITTFARYYTPAVVLAAAAIALIPPLTFSTAGFSLWLYRALVFLVVSCPCALVVSIPLGFFGGLGAAARRGILVKGGNYLEALSKLEAVVFDKTGTLTQGVFQVVEVVPAGKWPREEILAYAALAESFSNHPLARSVLAAWGQPVEQVLVSEYEEISGQGVKAVVQGTRVIAGKRQLLETEGIAVPVTEVEGTVIWLALAGEYAGYIRLADQLKPDAKQAINSLRQLGIRRLVMLTGDSQAAARQVAEQLGITEVKAELLPQDKVVWLEKIEQEKTAQEKVAFVGDGINDAPVLARADIGIAMGGLGADAAIEAADVVLMRDEPVQLVEAVQIARRTKQIVWQNIALAFGVKGMVLLLGAGGLATMWEAVFADVGVALLAVLNALRILQSQRLPDRDPC</sequence>
<keyword evidence="6 11" id="KW-0067">ATP-binding</keyword>
<dbReference type="InterPro" id="IPR018303">
    <property type="entry name" value="ATPase_P-typ_P_site"/>
</dbReference>
<evidence type="ECO:0000256" key="2">
    <source>
        <dbReference type="ARBA" id="ARBA00006024"/>
    </source>
</evidence>
<keyword evidence="8 11" id="KW-0472">Membrane</keyword>
<dbReference type="PROSITE" id="PS50846">
    <property type="entry name" value="HMA_2"/>
    <property type="match status" value="1"/>
</dbReference>
<keyword evidence="5 11" id="KW-0547">Nucleotide-binding</keyword>
<dbReference type="NCBIfam" id="TIGR01494">
    <property type="entry name" value="ATPase_P-type"/>
    <property type="match status" value="1"/>
</dbReference>
<evidence type="ECO:0000313" key="14">
    <source>
        <dbReference type="Proteomes" id="UP000189933"/>
    </source>
</evidence>
<dbReference type="SUPFAM" id="SSF56784">
    <property type="entry name" value="HAD-like"/>
    <property type="match status" value="1"/>
</dbReference>
<dbReference type="InterPro" id="IPR006121">
    <property type="entry name" value="HMA_dom"/>
</dbReference>
<keyword evidence="11" id="KW-1003">Cell membrane</keyword>
<evidence type="ECO:0000256" key="10">
    <source>
        <dbReference type="ARBA" id="ARBA00049338"/>
    </source>
</evidence>
<dbReference type="GO" id="GO:0046872">
    <property type="term" value="F:metal ion binding"/>
    <property type="evidence" value="ECO:0007669"/>
    <property type="project" value="UniProtKB-KW"/>
</dbReference>
<dbReference type="PANTHER" id="PTHR48085:SF5">
    <property type="entry name" value="CADMIUM_ZINC-TRANSPORTING ATPASE HMA4-RELATED"/>
    <property type="match status" value="1"/>
</dbReference>